<organism evidence="2 3">
    <name type="scientific">Stentor coeruleus</name>
    <dbReference type="NCBI Taxonomy" id="5963"/>
    <lineage>
        <taxon>Eukaryota</taxon>
        <taxon>Sar</taxon>
        <taxon>Alveolata</taxon>
        <taxon>Ciliophora</taxon>
        <taxon>Postciliodesmatophora</taxon>
        <taxon>Heterotrichea</taxon>
        <taxon>Heterotrichida</taxon>
        <taxon>Stentoridae</taxon>
        <taxon>Stentor</taxon>
    </lineage>
</organism>
<gene>
    <name evidence="2" type="ORF">SteCoe_39400</name>
</gene>
<reference evidence="2 3" key="1">
    <citation type="submission" date="2016-11" db="EMBL/GenBank/DDBJ databases">
        <title>The macronuclear genome of Stentor coeruleus: a giant cell with tiny introns.</title>
        <authorList>
            <person name="Slabodnick M."/>
            <person name="Ruby J.G."/>
            <person name="Reiff S.B."/>
            <person name="Swart E.C."/>
            <person name="Gosai S."/>
            <person name="Prabakaran S."/>
            <person name="Witkowska E."/>
            <person name="Larue G.E."/>
            <person name="Fisher S."/>
            <person name="Freeman R.M."/>
            <person name="Gunawardena J."/>
            <person name="Chu W."/>
            <person name="Stover N.A."/>
            <person name="Gregory B.D."/>
            <person name="Nowacki M."/>
            <person name="Derisi J."/>
            <person name="Roy S.W."/>
            <person name="Marshall W.F."/>
            <person name="Sood P."/>
        </authorList>
    </citation>
    <scope>NUCLEOTIDE SEQUENCE [LARGE SCALE GENOMIC DNA]</scope>
    <source>
        <strain evidence="2">WM001</strain>
    </source>
</reference>
<sequence length="253" mass="30003">MESNKDYKQGQKTKRNSSKNISPPENANRKNKSLDKKKEAYSFEKPKQNSILPKHIISNSYQHIKFNSQAFNNISELPEFNSPNFEIHTDNKTYKKLYTNLYRDFLCMQRFYRKSLDEIRKYKLESKTFKEKNEKLEEVINKLKQKINKNNCDKNDLKSNSSSGIENVKQKTEPETETENIAERDEIIRLQFGIIHNKTCEISKLQSQICDMQFGIIHNKTCEISKLQSQICDMQEQLKILELEKQERHINKI</sequence>
<feature type="region of interest" description="Disordered" evidence="1">
    <location>
        <begin position="1"/>
        <end position="38"/>
    </location>
</feature>
<evidence type="ECO:0000313" key="3">
    <source>
        <dbReference type="Proteomes" id="UP000187209"/>
    </source>
</evidence>
<comment type="caution">
    <text evidence="2">The sequence shown here is derived from an EMBL/GenBank/DDBJ whole genome shotgun (WGS) entry which is preliminary data.</text>
</comment>
<name>A0A1R2AKN1_9CILI</name>
<evidence type="ECO:0000313" key="2">
    <source>
        <dbReference type="EMBL" id="OMJ65082.1"/>
    </source>
</evidence>
<dbReference type="AlphaFoldDB" id="A0A1R2AKN1"/>
<feature type="region of interest" description="Disordered" evidence="1">
    <location>
        <begin position="151"/>
        <end position="178"/>
    </location>
</feature>
<accession>A0A1R2AKN1</accession>
<evidence type="ECO:0000256" key="1">
    <source>
        <dbReference type="SAM" id="MobiDB-lite"/>
    </source>
</evidence>
<dbReference type="Proteomes" id="UP000187209">
    <property type="component" value="Unassembled WGS sequence"/>
</dbReference>
<proteinExistence type="predicted"/>
<keyword evidence="3" id="KW-1185">Reference proteome</keyword>
<dbReference type="EMBL" id="MPUH01002485">
    <property type="protein sequence ID" value="OMJ65082.1"/>
    <property type="molecule type" value="Genomic_DNA"/>
</dbReference>
<protein>
    <submittedName>
        <fullName evidence="2">Uncharacterized protein</fullName>
    </submittedName>
</protein>